<evidence type="ECO:0000313" key="5">
    <source>
        <dbReference type="Proteomes" id="UP000236740"/>
    </source>
</evidence>
<name>A0A1H5T1D7_9EURY</name>
<keyword evidence="1" id="KW-0175">Coiled coil</keyword>
<evidence type="ECO:0000313" key="6">
    <source>
        <dbReference type="Proteomes" id="UP000296733"/>
    </source>
</evidence>
<dbReference type="Proteomes" id="UP000236740">
    <property type="component" value="Unassembled WGS sequence"/>
</dbReference>
<dbReference type="EMBL" id="FNVN01000001">
    <property type="protein sequence ID" value="SEF56702.1"/>
    <property type="molecule type" value="Genomic_DNA"/>
</dbReference>
<reference evidence="4 5" key="1">
    <citation type="submission" date="2016-10" db="EMBL/GenBank/DDBJ databases">
        <authorList>
            <person name="de Groot N.N."/>
        </authorList>
    </citation>
    <scope>NUCLEOTIDE SEQUENCE [LARGE SCALE GENOMIC DNA]</scope>
    <source>
        <strain evidence="4 5">CGMCC 1.10331</strain>
    </source>
</reference>
<evidence type="ECO:0000256" key="2">
    <source>
        <dbReference type="SAM" id="MobiDB-lite"/>
    </source>
</evidence>
<dbReference type="KEGG" id="hlm:DV707_07020"/>
<dbReference type="RefSeq" id="WP_103989968.1">
    <property type="nucleotide sequence ID" value="NZ_CP031311.1"/>
</dbReference>
<keyword evidence="5" id="KW-1185">Reference proteome</keyword>
<dbReference type="AlphaFoldDB" id="A0A1H5T1D7"/>
<proteinExistence type="predicted"/>
<organism evidence="4 5">
    <name type="scientific">Halobellus limi</name>
    <dbReference type="NCBI Taxonomy" id="699433"/>
    <lineage>
        <taxon>Archaea</taxon>
        <taxon>Methanobacteriati</taxon>
        <taxon>Methanobacteriota</taxon>
        <taxon>Stenosarchaea group</taxon>
        <taxon>Halobacteria</taxon>
        <taxon>Halobacteriales</taxon>
        <taxon>Haloferacaceae</taxon>
        <taxon>Halobellus</taxon>
    </lineage>
</organism>
<dbReference type="OrthoDB" id="289332at2157"/>
<dbReference type="GeneID" id="39857824"/>
<sequence length="182" mass="20962">MTDVDERLNDLEGQVRALHNARKYLLEKVEELEEENEQLRQDLEEVKRTADTAYGVAGETSDGARADGGPSDQKRAEWLSRNEVVRRAITGNQDGGAVTATEVKSMARPETELYNKQVSRAWASLAQRWTALEYERRDDKLNRLKVRADDLSDDLVRVVERDLDRDDLVEKLEEKRHRKAKL</sequence>
<gene>
    <name evidence="3" type="ORF">DV707_07020</name>
    <name evidence="4" type="ORF">SAMN04488133_0144</name>
</gene>
<accession>A0A1H5T1D7</accession>
<dbReference type="Proteomes" id="UP000296733">
    <property type="component" value="Chromosome"/>
</dbReference>
<reference evidence="3 6" key="2">
    <citation type="journal article" date="2019" name="Nat. Commun.">
        <title>A new type of DNA phosphorothioation-based antiviral system in archaea.</title>
        <authorList>
            <person name="Xiong L."/>
            <person name="Liu S."/>
            <person name="Chen S."/>
            <person name="Xiao Y."/>
            <person name="Zhu B."/>
            <person name="Gao Y."/>
            <person name="Zhang Y."/>
            <person name="Chen B."/>
            <person name="Luo J."/>
            <person name="Deng Z."/>
            <person name="Chen X."/>
            <person name="Wang L."/>
            <person name="Chen S."/>
        </authorList>
    </citation>
    <scope>NUCLEOTIDE SEQUENCE [LARGE SCALE GENOMIC DNA]</scope>
    <source>
        <strain evidence="3 6">CGMCC 1.10331</strain>
    </source>
</reference>
<protein>
    <submittedName>
        <fullName evidence="4">Uncharacterized protein</fullName>
    </submittedName>
</protein>
<dbReference type="EMBL" id="CP031311">
    <property type="protein sequence ID" value="QCC47431.1"/>
    <property type="molecule type" value="Genomic_DNA"/>
</dbReference>
<feature type="region of interest" description="Disordered" evidence="2">
    <location>
        <begin position="53"/>
        <end position="75"/>
    </location>
</feature>
<evidence type="ECO:0000313" key="4">
    <source>
        <dbReference type="EMBL" id="SEF56702.1"/>
    </source>
</evidence>
<evidence type="ECO:0000256" key="1">
    <source>
        <dbReference type="SAM" id="Coils"/>
    </source>
</evidence>
<evidence type="ECO:0000313" key="3">
    <source>
        <dbReference type="EMBL" id="QCC47431.1"/>
    </source>
</evidence>
<feature type="coiled-coil region" evidence="1">
    <location>
        <begin position="1"/>
        <end position="52"/>
    </location>
</feature>